<evidence type="ECO:0000256" key="13">
    <source>
        <dbReference type="SAM" id="SignalP"/>
    </source>
</evidence>
<dbReference type="Gene3D" id="3.10.50.40">
    <property type="match status" value="1"/>
</dbReference>
<keyword evidence="16" id="KW-1185">Reference proteome</keyword>
<evidence type="ECO:0000256" key="3">
    <source>
        <dbReference type="ARBA" id="ARBA00006071"/>
    </source>
</evidence>
<dbReference type="InterPro" id="IPR050245">
    <property type="entry name" value="PrsA_foldase"/>
</dbReference>
<evidence type="ECO:0000256" key="7">
    <source>
        <dbReference type="ARBA" id="ARBA00023136"/>
    </source>
</evidence>
<protein>
    <recommendedName>
        <fullName evidence="11">Foldase protein PrsA</fullName>
        <ecNumber evidence="11">5.2.1.8</ecNumber>
    </recommendedName>
</protein>
<keyword evidence="9 11" id="KW-0413">Isomerase</keyword>
<dbReference type="KEGG" id="xap:XA3_09470"/>
<evidence type="ECO:0000256" key="9">
    <source>
        <dbReference type="ARBA" id="ARBA00023235"/>
    </source>
</evidence>
<feature type="signal peptide" evidence="13">
    <location>
        <begin position="1"/>
        <end position="26"/>
    </location>
</feature>
<feature type="domain" description="PpiC" evidence="14">
    <location>
        <begin position="142"/>
        <end position="245"/>
    </location>
</feature>
<dbReference type="GO" id="GO:0006457">
    <property type="term" value="P:protein folding"/>
    <property type="evidence" value="ECO:0007669"/>
    <property type="project" value="UniProtKB-UniRule"/>
</dbReference>
<dbReference type="Proteomes" id="UP001321861">
    <property type="component" value="Chromosome"/>
</dbReference>
<dbReference type="Pfam" id="PF00639">
    <property type="entry name" value="Rotamase"/>
    <property type="match status" value="1"/>
</dbReference>
<feature type="region of interest" description="Disordered" evidence="12">
    <location>
        <begin position="172"/>
        <end position="207"/>
    </location>
</feature>
<dbReference type="SUPFAM" id="SSF54534">
    <property type="entry name" value="FKBP-like"/>
    <property type="match status" value="1"/>
</dbReference>
<evidence type="ECO:0000259" key="14">
    <source>
        <dbReference type="PROSITE" id="PS50198"/>
    </source>
</evidence>
<dbReference type="RefSeq" id="WP_317636405.1">
    <property type="nucleotide sequence ID" value="NZ_AP026802.1"/>
</dbReference>
<name>A0AAU9D1B7_9LACO</name>
<gene>
    <name evidence="15" type="primary">prsA_2</name>
    <name evidence="11" type="synonym">prsA</name>
    <name evidence="15" type="ORF">XA3_09470</name>
</gene>
<evidence type="ECO:0000256" key="5">
    <source>
        <dbReference type="ARBA" id="ARBA00022729"/>
    </source>
</evidence>
<evidence type="ECO:0000256" key="4">
    <source>
        <dbReference type="ARBA" id="ARBA00022475"/>
    </source>
</evidence>
<dbReference type="EC" id="5.2.1.8" evidence="11"/>
<evidence type="ECO:0000313" key="16">
    <source>
        <dbReference type="Proteomes" id="UP001321861"/>
    </source>
</evidence>
<evidence type="ECO:0000256" key="12">
    <source>
        <dbReference type="SAM" id="MobiDB-lite"/>
    </source>
</evidence>
<evidence type="ECO:0000313" key="15">
    <source>
        <dbReference type="EMBL" id="BDR58506.1"/>
    </source>
</evidence>
<accession>A0AAU9D1B7</accession>
<evidence type="ECO:0000256" key="1">
    <source>
        <dbReference type="ARBA" id="ARBA00000971"/>
    </source>
</evidence>
<keyword evidence="10 11" id="KW-0449">Lipoprotein</keyword>
<keyword evidence="8 11" id="KW-0564">Palmitate</keyword>
<dbReference type="InterPro" id="IPR000297">
    <property type="entry name" value="PPIase_PpiC"/>
</dbReference>
<evidence type="ECO:0000256" key="2">
    <source>
        <dbReference type="ARBA" id="ARBA00004193"/>
    </source>
</evidence>
<comment type="subcellular location">
    <subcellularLocation>
        <location evidence="2 11">Cell membrane</location>
        <topology evidence="2 11">Lipid-anchor</topology>
    </subcellularLocation>
</comment>
<dbReference type="GO" id="GO:0003755">
    <property type="term" value="F:peptidyl-prolyl cis-trans isomerase activity"/>
    <property type="evidence" value="ECO:0007669"/>
    <property type="project" value="UniProtKB-UniRule"/>
</dbReference>
<dbReference type="PROSITE" id="PS51257">
    <property type="entry name" value="PROKAR_LIPOPROTEIN"/>
    <property type="match status" value="1"/>
</dbReference>
<keyword evidence="6 11" id="KW-0697">Rotamase</keyword>
<evidence type="ECO:0000256" key="10">
    <source>
        <dbReference type="ARBA" id="ARBA00023288"/>
    </source>
</evidence>
<evidence type="ECO:0000256" key="8">
    <source>
        <dbReference type="ARBA" id="ARBA00023139"/>
    </source>
</evidence>
<dbReference type="SUPFAM" id="SSF109998">
    <property type="entry name" value="Triger factor/SurA peptide-binding domain-like"/>
    <property type="match status" value="1"/>
</dbReference>
<dbReference type="EMBL" id="AP026802">
    <property type="protein sequence ID" value="BDR58506.1"/>
    <property type="molecule type" value="Genomic_DNA"/>
</dbReference>
<sequence>MQTKKLAGVILSVSLLLVGCSSGNQAVATMKGKTITQEDYYKALKESQAGKSTLQNLILTDALEQKYNDKVKKSEIDAEYKKLEDQYKGSLPAMLKQAGYTESSYKKSIKSRLLAKAALKDKQPESSKKFKDALDSAWKSYSPKISVQSIQVDDENTAKDLIKKYEEDPTEANFSKLAKENSKDTSSKDNGGKLAEFDPKSTTNQQANLDTNLKEAAGKLKKQGDYTKEPVKGSTSGFYIIRLIKTPNKGKFADHKKELTEQIYNQWQSDATVMNPIYGKVLKEVDTKIVDKDKDLKDVLSSFYQTQTPTTQQNSNK</sequence>
<dbReference type="PROSITE" id="PS50198">
    <property type="entry name" value="PPIC_PPIASE_2"/>
    <property type="match status" value="1"/>
</dbReference>
<dbReference type="InterPro" id="IPR046357">
    <property type="entry name" value="PPIase_dom_sf"/>
</dbReference>
<reference evidence="15 16" key="1">
    <citation type="journal article" date="2023" name="Microbiol. Spectr.">
        <title>Symbiosis of Carpenter Bees with Uncharacterized Lactic Acid Bacteria Showing NAD Auxotrophy.</title>
        <authorList>
            <person name="Kawasaki S."/>
            <person name="Ozawa K."/>
            <person name="Mori T."/>
            <person name="Yamamoto A."/>
            <person name="Ito M."/>
            <person name="Ohkuma M."/>
            <person name="Sakamoto M."/>
            <person name="Matsutani M."/>
        </authorList>
    </citation>
    <scope>NUCLEOTIDE SEQUENCE [LARGE SCALE GENOMIC DNA]</scope>
    <source>
        <strain evidence="15 16">XA3</strain>
    </source>
</reference>
<feature type="compositionally biased region" description="Basic and acidic residues" evidence="12">
    <location>
        <begin position="177"/>
        <end position="199"/>
    </location>
</feature>
<feature type="chain" id="PRO_5043650412" description="Foldase protein PrsA" evidence="13">
    <location>
        <begin position="27"/>
        <end position="317"/>
    </location>
</feature>
<dbReference type="InterPro" id="IPR027304">
    <property type="entry name" value="Trigger_fact/SurA_dom_sf"/>
</dbReference>
<dbReference type="AlphaFoldDB" id="A0AAU9D1B7"/>
<keyword evidence="7 11" id="KW-0472">Membrane</keyword>
<dbReference type="InterPro" id="IPR023059">
    <property type="entry name" value="Foldase_PrsA"/>
</dbReference>
<keyword evidence="5 11" id="KW-0732">Signal</keyword>
<organism evidence="15 16">
    <name type="scientific">Xylocopilactobacillus apicola</name>
    <dbReference type="NCBI Taxonomy" id="2932184"/>
    <lineage>
        <taxon>Bacteria</taxon>
        <taxon>Bacillati</taxon>
        <taxon>Bacillota</taxon>
        <taxon>Bacilli</taxon>
        <taxon>Lactobacillales</taxon>
        <taxon>Lactobacillaceae</taxon>
        <taxon>Xylocopilactobacillus</taxon>
    </lineage>
</organism>
<keyword evidence="4 11" id="KW-1003">Cell membrane</keyword>
<comment type="similarity">
    <text evidence="3 11">Belongs to the PrsA family.</text>
</comment>
<dbReference type="HAMAP" id="MF_01145">
    <property type="entry name" value="Foldase_PrsA"/>
    <property type="match status" value="1"/>
</dbReference>
<comment type="function">
    <text evidence="11">Plays a major role in protein secretion by helping the post-translocational extracellular folding of several secreted proteins.</text>
</comment>
<evidence type="ECO:0000256" key="6">
    <source>
        <dbReference type="ARBA" id="ARBA00023110"/>
    </source>
</evidence>
<comment type="catalytic activity">
    <reaction evidence="1 11">
        <text>[protein]-peptidylproline (omega=180) = [protein]-peptidylproline (omega=0)</text>
        <dbReference type="Rhea" id="RHEA:16237"/>
        <dbReference type="Rhea" id="RHEA-COMP:10747"/>
        <dbReference type="Rhea" id="RHEA-COMP:10748"/>
        <dbReference type="ChEBI" id="CHEBI:83833"/>
        <dbReference type="ChEBI" id="CHEBI:83834"/>
        <dbReference type="EC" id="5.2.1.8"/>
    </reaction>
</comment>
<proteinExistence type="inferred from homology"/>
<evidence type="ECO:0000256" key="11">
    <source>
        <dbReference type="HAMAP-Rule" id="MF_01145"/>
    </source>
</evidence>
<dbReference type="GO" id="GO:0005886">
    <property type="term" value="C:plasma membrane"/>
    <property type="evidence" value="ECO:0007669"/>
    <property type="project" value="UniProtKB-SubCell"/>
</dbReference>
<dbReference type="PANTHER" id="PTHR47245:SF1">
    <property type="entry name" value="FOLDASE PROTEIN PRSA"/>
    <property type="match status" value="1"/>
</dbReference>
<dbReference type="PANTHER" id="PTHR47245">
    <property type="entry name" value="PEPTIDYLPROLYL ISOMERASE"/>
    <property type="match status" value="1"/>
</dbReference>